<dbReference type="CDD" id="cd07432">
    <property type="entry name" value="PHP_HisPPase"/>
    <property type="match status" value="1"/>
</dbReference>
<dbReference type="InterPro" id="IPR009091">
    <property type="entry name" value="RCC1/BLIP-II"/>
</dbReference>
<dbReference type="PROSITE" id="PS51272">
    <property type="entry name" value="SLH"/>
    <property type="match status" value="3"/>
</dbReference>
<dbReference type="Gene3D" id="2.60.220.30">
    <property type="match status" value="1"/>
</dbReference>
<dbReference type="KEGG" id="ppsc:EHS13_07030"/>
<dbReference type="InterPro" id="IPR008969">
    <property type="entry name" value="CarboxyPept-like_regulatory"/>
</dbReference>
<dbReference type="Proteomes" id="UP000426246">
    <property type="component" value="Chromosome"/>
</dbReference>
<organism evidence="2 3">
    <name type="scientific">Paenibacillus psychroresistens</name>
    <dbReference type="NCBI Taxonomy" id="1778678"/>
    <lineage>
        <taxon>Bacteria</taxon>
        <taxon>Bacillati</taxon>
        <taxon>Bacillota</taxon>
        <taxon>Bacilli</taxon>
        <taxon>Bacillales</taxon>
        <taxon>Paenibacillaceae</taxon>
        <taxon>Paenibacillus</taxon>
    </lineage>
</organism>
<dbReference type="Pfam" id="PF00395">
    <property type="entry name" value="SLH"/>
    <property type="match status" value="3"/>
</dbReference>
<name>A0A6B8RGZ3_9BACL</name>
<dbReference type="InterPro" id="IPR025883">
    <property type="entry name" value="Cadherin-like_domain"/>
</dbReference>
<evidence type="ECO:0000313" key="2">
    <source>
        <dbReference type="EMBL" id="QGQ94658.1"/>
    </source>
</evidence>
<dbReference type="Pfam" id="PF13620">
    <property type="entry name" value="CarboxypepD_reg"/>
    <property type="match status" value="1"/>
</dbReference>
<dbReference type="PANTHER" id="PTHR43308:SF5">
    <property type="entry name" value="S-LAYER PROTEIN _ PEPTIDOGLYCAN ENDO-BETA-N-ACETYLGLUCOSAMINIDASE"/>
    <property type="match status" value="1"/>
</dbReference>
<reference evidence="3" key="1">
    <citation type="submission" date="2018-11" db="EMBL/GenBank/DDBJ databases">
        <title>Complete genome sequence of Paenibacillus sp. ML311-T8.</title>
        <authorList>
            <person name="Nam Y.-D."/>
            <person name="Kang J."/>
            <person name="Chung W.-H."/>
            <person name="Park Y.S."/>
        </authorList>
    </citation>
    <scope>NUCLEOTIDE SEQUENCE [LARGE SCALE GENOMIC DNA]</scope>
    <source>
        <strain evidence="3">ML311-T8</strain>
    </source>
</reference>
<dbReference type="InterPro" id="IPR001119">
    <property type="entry name" value="SLH_dom"/>
</dbReference>
<dbReference type="SUPFAM" id="SSF89550">
    <property type="entry name" value="PHP domain-like"/>
    <property type="match status" value="1"/>
</dbReference>
<keyword evidence="3" id="KW-1185">Reference proteome</keyword>
<gene>
    <name evidence="2" type="ORF">EHS13_07030</name>
</gene>
<dbReference type="RefSeq" id="WP_155699664.1">
    <property type="nucleotide sequence ID" value="NZ_CP034235.1"/>
</dbReference>
<dbReference type="PANTHER" id="PTHR43308">
    <property type="entry name" value="OUTER MEMBRANE PROTEIN ALPHA-RELATED"/>
    <property type="match status" value="1"/>
</dbReference>
<dbReference type="EMBL" id="CP034235">
    <property type="protein sequence ID" value="QGQ94658.1"/>
    <property type="molecule type" value="Genomic_DNA"/>
</dbReference>
<proteinExistence type="predicted"/>
<dbReference type="Gene3D" id="2.60.40.1120">
    <property type="entry name" value="Carboxypeptidase-like, regulatory domain"/>
    <property type="match status" value="1"/>
</dbReference>
<feature type="domain" description="SLH" evidence="1">
    <location>
        <begin position="2163"/>
        <end position="2220"/>
    </location>
</feature>
<feature type="domain" description="SLH" evidence="1">
    <location>
        <begin position="2285"/>
        <end position="2337"/>
    </location>
</feature>
<dbReference type="NCBIfam" id="NF038032">
    <property type="entry name" value="CehA_McbA_metalo"/>
    <property type="match status" value="1"/>
</dbReference>
<dbReference type="InterPro" id="IPR016195">
    <property type="entry name" value="Pol/histidinol_Pase-like"/>
</dbReference>
<sequence>MAYLELLELLEFFGLLNGFYKEIDILDTITGGETHNMLISIRKKLKKLLPVLLSIGLMLQMVPQEVSSASDVTAGVSNALLNFTYPAAKTKDIANGEQYYYAANSKAKVVFSSKSVGNDAAGSLYAKYMPVDFVLNDTNHKETLDWTEFFLSDTMSDTWNNNGKLLDFSSMDVTNGNKLVATGAAQANSNLGAKVTYKLLPDAPIMQIIVHLDNNGTSDYNGYLNYQFDNDVGQQLAYAPGLNFSPTSGGSPSKLFSSGWTGNYLYDGDNTETGVPAHGIAWYENEPTGLNAQGYISGVWFDASVKAGNSRDIVVYHITDYPSGGSQPYSKIADWAAKIPTLLSDEEEMATVTGTVYDSDGYGVKGVKVTARNISAQALNSATTDSQGEYTMMLPVGTYTLTGSRMAFSDSSNSVEIADINSSYKVNLYMEAIEVLASTGKQIPGGLSEGTANDIILENQKMALTVAKEFNDTQLPGATLGKPIDLAVQGGNDGLDWINLPLVSRDQPLIKDSWNILTVKNQSVEIVENSNIQSVVKTSGVVDDVYTPFPIETTYTIKPNEDWVYVESVITNSSNQPQTVWIGDAMDVDGSTNASYVPGIGVVSGNLDPIAGSKPSLPWIAMYNGDDPEAFGIMYEGDFAEGFSAMGFEQWLGSQKQVTIPANGNYKLQRYLVAANTNSFANKYEAVNAVYEELLKQKMGVETNLQLTPSGIITPGVEVTARVTVTNSSAESVDGLKASLRLSANLTTTKELEQMIGTIAPNSTVTVEWPLSSLEGGRGTASVDVKKQDNILSTQSKRIFIDGTGWYSGDNHSHSKWSDGSGTIHDNFTSARNKGLDFLTATDHNKIGQQNDVALENSDDFVALWGEEISTSGGHSLAYNINGLIDWNKPAQQYIDDTNASNNGQGIHYIAHPFYPGLEWDNWDVDNFTGIEVWNGFYPPKHPVNLQAVAKWDELNKQGRHIYGISNSDAHNPGKVGANYIRGYMPKLDKENIMDVLKNGTYYGTNGPHLTFNMNGKMMGQDVAVPHNGDSATLDFTGYSEQGLTTVRLIKNGDVVQTWTPNGNDIAEQLTVQVNSGDFFRMELEGNNGKYAYSNPIFIVEDNRNDDSTLKQLNLSAGNLNPVFNANSTEYTVNVGNSEKTITITPAVSNIKSSLVVMANGATVNTSSGAYGPISLNEGHNTITFEVTAENQTKKTYTVVVNREELVLSGDATLKQLTLSEGSLTPSFKRDVINYNANVANTVSSLAVTTLVYDENSSLIVKANGKVVSVVGGAYGPIGLNFGDNTLTLEVTAENQTKKTYTVVVNREVPIQSDDATLKQLTISEGSLTPSFKRDVINYNANVANSVSSLAVTALVYDENSSLIIKANGKVVTVGGGAYGPIGLNVGDNTLILEVTAENQTKKTYTVVVNREDLVLSDDATLKQLTISEGSLTPSFKRDVINYNANVANSVSSLAVTALVYDENSSLIIKANGKVVTVGGGAYGPIGLNVGDNTLILEVTAENQTKKTYTVVVNREDLVLSDDATLKQLTISEGSLTPTFKRDVINYNANVANTVSSLAVTALVYDVNSSLIVKANGKVVSVGGGAYGPIGLNVGDNIITFEVTAENQTKKTYRVVVNREVPIQSDDATLKQLTISEGTLTPSFKRDVINYNSNVANTVSSLAVTALVYDENSSLIVKANGKVVSVVGGAYGPIGLNVGDNTLTLEVTAENQTKKTYTVVVNRALSHDATLKQLQLDKGSIEFLADKLEYAVSVGNSVSKVTVTAAAYDTHAALEINDVAVSNKQIDLVEGINTIKVKVTAQDGTVQTYTLTITRVLSQIVTDKPVPVSTVPLSLKVPIEVVDARIQAAPTTNGNTKQATLPFVEASVDTSLGNVNVSFPSGVTISAPSTWDGTIKLPAVQANNSVFISNSNVSAVIEVGVADMTLTFDKAVRLLIPNQAYKSAGFVKEGVFASIDNTISADTQEAADADQKIAAGGEAKINVGNDLVIWTEHFTKFVSYTTNSPSNPPNPSSPSPVANKNLIAASVGGSLIINGVHITVPADAINTDITVTVDKVANTVDLAADAPYKLISDIFEIKKDKMNDFVKPVSIGLPFDVTKVDPAKSTISIYWFDETARKWVPLDNSNVDIKNAVVSGTVNHFTKFAVLAKAIQEPVKPVEPTPVPVVDLMDIKGHWAENSIHELIQLGAIEGYPDGTFGPEKNITRAEFAVVLVKAFKLAEKSGKAFTDSANHWAKKSIETAAAYGIITGYSETFFGPDDLITREQMAVMIVRAAKLSTAISTSSFTDISDISEWANAEVSTAIANDLMNGYENGTFKPRANATRAEAVTVILKAIRK</sequence>
<evidence type="ECO:0000313" key="3">
    <source>
        <dbReference type="Proteomes" id="UP000426246"/>
    </source>
</evidence>
<dbReference type="SUPFAM" id="SSF49464">
    <property type="entry name" value="Carboxypeptidase regulatory domain-like"/>
    <property type="match status" value="1"/>
</dbReference>
<dbReference type="SUPFAM" id="SSF50985">
    <property type="entry name" value="RCC1/BLIP-II"/>
    <property type="match status" value="1"/>
</dbReference>
<accession>A0A6B8RGZ3</accession>
<evidence type="ECO:0000259" key="1">
    <source>
        <dbReference type="PROSITE" id="PS51272"/>
    </source>
</evidence>
<dbReference type="Gene3D" id="2.130.10.30">
    <property type="entry name" value="Regulator of chromosome condensation 1/beta-lactamase-inhibitor protein II"/>
    <property type="match status" value="1"/>
</dbReference>
<dbReference type="Pfam" id="PF12733">
    <property type="entry name" value="Cadherin-like"/>
    <property type="match status" value="7"/>
</dbReference>
<dbReference type="Gene3D" id="3.20.20.140">
    <property type="entry name" value="Metal-dependent hydrolases"/>
    <property type="match status" value="1"/>
</dbReference>
<dbReference type="InterPro" id="IPR051465">
    <property type="entry name" value="Cell_Envelope_Struct_Comp"/>
</dbReference>
<feature type="domain" description="SLH" evidence="1">
    <location>
        <begin position="2221"/>
        <end position="2284"/>
    </location>
</feature>
<protein>
    <recommendedName>
        <fullName evidence="1">SLH domain-containing protein</fullName>
    </recommendedName>
</protein>